<keyword evidence="1" id="KW-0472">Membrane</keyword>
<keyword evidence="1" id="KW-1133">Transmembrane helix</keyword>
<dbReference type="Pfam" id="PF09851">
    <property type="entry name" value="SHOCT"/>
    <property type="match status" value="1"/>
</dbReference>
<organism evidence="3 4">
    <name type="scientific">Candidatus Cetobacterium colombiensis</name>
    <dbReference type="NCBI Taxonomy" id="3073100"/>
    <lineage>
        <taxon>Bacteria</taxon>
        <taxon>Fusobacteriati</taxon>
        <taxon>Fusobacteriota</taxon>
        <taxon>Fusobacteriia</taxon>
        <taxon>Fusobacteriales</taxon>
        <taxon>Fusobacteriaceae</taxon>
        <taxon>Cetobacterium</taxon>
    </lineage>
</organism>
<reference evidence="4" key="1">
    <citation type="submission" date="2023-07" db="EMBL/GenBank/DDBJ databases">
        <authorList>
            <person name="Colorado M.A."/>
            <person name="Villamil L.M."/>
            <person name="Melo J.F."/>
            <person name="Rodriguez J.A."/>
            <person name="Ruiz R.Y."/>
        </authorList>
    </citation>
    <scope>NUCLEOTIDE SEQUENCE [LARGE SCALE GENOMIC DNA]</scope>
    <source>
        <strain evidence="4">C33</strain>
    </source>
</reference>
<keyword evidence="1" id="KW-0812">Transmembrane</keyword>
<feature type="domain" description="SHOCT" evidence="2">
    <location>
        <begin position="241"/>
        <end position="266"/>
    </location>
</feature>
<dbReference type="EMBL" id="JAVIKH010000033">
    <property type="protein sequence ID" value="MDX8337358.1"/>
    <property type="molecule type" value="Genomic_DNA"/>
</dbReference>
<sequence>MGCLAILVLLVISGQISMESGGSTGLVVFIVGLLLIFLVEHFNEKKKKEEEGQKESKKKKSKENFINKFLSELESLDFNISDYLMDTSYSKALAIDSNSYKIAFYNINKVEIMDCKDIISVELVIDGNQVSITDGAVMGGAIFGGIGAILGGLAGGKKVIHSIAFKLTVNNYDNPVIIIKVYDQMIKELRNPEKLRDEPSKQITKMIDIWLGRFKIIQENNSKPLVVPKVESKNNENIKLLEELNNLKNKGILTEEEFQEKKKQILKQI</sequence>
<evidence type="ECO:0000313" key="4">
    <source>
        <dbReference type="Proteomes" id="UP001279681"/>
    </source>
</evidence>
<gene>
    <name evidence="3" type="ORF">RFV38_12805</name>
</gene>
<proteinExistence type="predicted"/>
<accession>A0ABU4WFV9</accession>
<feature type="transmembrane region" description="Helical" evidence="1">
    <location>
        <begin position="24"/>
        <end position="42"/>
    </location>
</feature>
<dbReference type="RefSeq" id="WP_320314699.1">
    <property type="nucleotide sequence ID" value="NZ_JAVIKH010000033.1"/>
</dbReference>
<evidence type="ECO:0000313" key="3">
    <source>
        <dbReference type="EMBL" id="MDX8337358.1"/>
    </source>
</evidence>
<evidence type="ECO:0000259" key="2">
    <source>
        <dbReference type="Pfam" id="PF09851"/>
    </source>
</evidence>
<protein>
    <submittedName>
        <fullName evidence="3">SHOCT domain-containing protein</fullName>
    </submittedName>
</protein>
<name>A0ABU4WFV9_9FUSO</name>
<evidence type="ECO:0000256" key="1">
    <source>
        <dbReference type="SAM" id="Phobius"/>
    </source>
</evidence>
<dbReference type="Proteomes" id="UP001279681">
    <property type="component" value="Unassembled WGS sequence"/>
</dbReference>
<keyword evidence="4" id="KW-1185">Reference proteome</keyword>
<comment type="caution">
    <text evidence="3">The sequence shown here is derived from an EMBL/GenBank/DDBJ whole genome shotgun (WGS) entry which is preliminary data.</text>
</comment>
<dbReference type="InterPro" id="IPR018649">
    <property type="entry name" value="SHOCT"/>
</dbReference>